<proteinExistence type="predicted"/>
<dbReference type="GO" id="GO:0003690">
    <property type="term" value="F:double-stranded DNA binding"/>
    <property type="evidence" value="ECO:0007669"/>
    <property type="project" value="TreeGrafter"/>
</dbReference>
<dbReference type="PANTHER" id="PTHR46060:SF2">
    <property type="entry name" value="HISTONE-LYSINE N-METHYLTRANSFERASE SETMAR"/>
    <property type="match status" value="1"/>
</dbReference>
<protein>
    <submittedName>
        <fullName evidence="1">Mariner Mos1 transposase</fullName>
    </submittedName>
</protein>
<dbReference type="GO" id="GO:0000793">
    <property type="term" value="C:condensed chromosome"/>
    <property type="evidence" value="ECO:0007669"/>
    <property type="project" value="TreeGrafter"/>
</dbReference>
<dbReference type="GO" id="GO:0042800">
    <property type="term" value="F:histone H3K4 methyltransferase activity"/>
    <property type="evidence" value="ECO:0007669"/>
    <property type="project" value="TreeGrafter"/>
</dbReference>
<keyword evidence="2" id="KW-1185">Reference proteome</keyword>
<dbReference type="InterPro" id="IPR052709">
    <property type="entry name" value="Transposase-MT_Hybrid"/>
</dbReference>
<gene>
    <name evidence="1" type="ORF">EVAR_53916_1</name>
</gene>
<dbReference type="OrthoDB" id="616263at2759"/>
<dbReference type="Proteomes" id="UP000299102">
    <property type="component" value="Unassembled WGS sequence"/>
</dbReference>
<organism evidence="1 2">
    <name type="scientific">Eumeta variegata</name>
    <name type="common">Bagworm moth</name>
    <name type="synonym">Eumeta japonica</name>
    <dbReference type="NCBI Taxonomy" id="151549"/>
    <lineage>
        <taxon>Eukaryota</taxon>
        <taxon>Metazoa</taxon>
        <taxon>Ecdysozoa</taxon>
        <taxon>Arthropoda</taxon>
        <taxon>Hexapoda</taxon>
        <taxon>Insecta</taxon>
        <taxon>Pterygota</taxon>
        <taxon>Neoptera</taxon>
        <taxon>Endopterygota</taxon>
        <taxon>Lepidoptera</taxon>
        <taxon>Glossata</taxon>
        <taxon>Ditrysia</taxon>
        <taxon>Tineoidea</taxon>
        <taxon>Psychidae</taxon>
        <taxon>Oiketicinae</taxon>
        <taxon>Eumeta</taxon>
    </lineage>
</organism>
<name>A0A4C1YL63_EUMVA</name>
<dbReference type="GO" id="GO:0044774">
    <property type="term" value="P:mitotic DNA integrity checkpoint signaling"/>
    <property type="evidence" value="ECO:0007669"/>
    <property type="project" value="TreeGrafter"/>
</dbReference>
<comment type="caution">
    <text evidence="1">The sequence shown here is derived from an EMBL/GenBank/DDBJ whole genome shotgun (WGS) entry which is preliminary data.</text>
</comment>
<evidence type="ECO:0000313" key="2">
    <source>
        <dbReference type="Proteomes" id="UP000299102"/>
    </source>
</evidence>
<dbReference type="GO" id="GO:0000014">
    <property type="term" value="F:single-stranded DNA endodeoxyribonuclease activity"/>
    <property type="evidence" value="ECO:0007669"/>
    <property type="project" value="TreeGrafter"/>
</dbReference>
<accession>A0A4C1YL63</accession>
<dbReference type="Gene3D" id="3.30.420.10">
    <property type="entry name" value="Ribonuclease H-like superfamily/Ribonuclease H"/>
    <property type="match status" value="1"/>
</dbReference>
<dbReference type="GO" id="GO:0044547">
    <property type="term" value="F:DNA topoisomerase binding"/>
    <property type="evidence" value="ECO:0007669"/>
    <property type="project" value="TreeGrafter"/>
</dbReference>
<dbReference type="GO" id="GO:0035861">
    <property type="term" value="C:site of double-strand break"/>
    <property type="evidence" value="ECO:0007669"/>
    <property type="project" value="TreeGrafter"/>
</dbReference>
<dbReference type="GO" id="GO:0003697">
    <property type="term" value="F:single-stranded DNA binding"/>
    <property type="evidence" value="ECO:0007669"/>
    <property type="project" value="TreeGrafter"/>
</dbReference>
<dbReference type="InterPro" id="IPR036397">
    <property type="entry name" value="RNaseH_sf"/>
</dbReference>
<dbReference type="GO" id="GO:0005634">
    <property type="term" value="C:nucleus"/>
    <property type="evidence" value="ECO:0007669"/>
    <property type="project" value="TreeGrafter"/>
</dbReference>
<evidence type="ECO:0000313" key="1">
    <source>
        <dbReference type="EMBL" id="GBP75843.1"/>
    </source>
</evidence>
<dbReference type="GO" id="GO:0031297">
    <property type="term" value="P:replication fork processing"/>
    <property type="evidence" value="ECO:0007669"/>
    <property type="project" value="TreeGrafter"/>
</dbReference>
<dbReference type="AlphaFoldDB" id="A0A4C1YL63"/>
<sequence>MLLARHKNKVLLHQIVTDDEKWIHDDYPKRRKSWGLPGNASTSTAKPNIHGKKLMLCFWRDQLGVVYYELLNPSETITGTLYRTQLMKSSRSLKEKHPQYYSRHDKIILLHDNARLYLYTDEHYHVEE</sequence>
<reference evidence="1 2" key="1">
    <citation type="journal article" date="2019" name="Commun. Biol.">
        <title>The bagworm genome reveals a unique fibroin gene that provides high tensile strength.</title>
        <authorList>
            <person name="Kono N."/>
            <person name="Nakamura H."/>
            <person name="Ohtoshi R."/>
            <person name="Tomita M."/>
            <person name="Numata K."/>
            <person name="Arakawa K."/>
        </authorList>
    </citation>
    <scope>NUCLEOTIDE SEQUENCE [LARGE SCALE GENOMIC DNA]</scope>
</reference>
<dbReference type="GO" id="GO:0015074">
    <property type="term" value="P:DNA integration"/>
    <property type="evidence" value="ECO:0007669"/>
    <property type="project" value="TreeGrafter"/>
</dbReference>
<dbReference type="GO" id="GO:0000729">
    <property type="term" value="P:DNA double-strand break processing"/>
    <property type="evidence" value="ECO:0007669"/>
    <property type="project" value="TreeGrafter"/>
</dbReference>
<dbReference type="GO" id="GO:0006303">
    <property type="term" value="P:double-strand break repair via nonhomologous end joining"/>
    <property type="evidence" value="ECO:0007669"/>
    <property type="project" value="TreeGrafter"/>
</dbReference>
<dbReference type="EMBL" id="BGZK01001264">
    <property type="protein sequence ID" value="GBP75843.1"/>
    <property type="molecule type" value="Genomic_DNA"/>
</dbReference>
<dbReference type="Pfam" id="PF01359">
    <property type="entry name" value="Transposase_1"/>
    <property type="match status" value="1"/>
</dbReference>
<dbReference type="PANTHER" id="PTHR46060">
    <property type="entry name" value="MARINER MOS1 TRANSPOSASE-LIKE PROTEIN"/>
    <property type="match status" value="1"/>
</dbReference>
<dbReference type="InterPro" id="IPR001888">
    <property type="entry name" value="Transposase_1"/>
</dbReference>
<dbReference type="GO" id="GO:0046975">
    <property type="term" value="F:histone H3K36 methyltransferase activity"/>
    <property type="evidence" value="ECO:0007669"/>
    <property type="project" value="TreeGrafter"/>
</dbReference>